<dbReference type="RefSeq" id="WP_139262597.1">
    <property type="nucleotide sequence ID" value="NZ_FRAV01000009.1"/>
</dbReference>
<protein>
    <submittedName>
        <fullName evidence="2">Uncharacterized protein</fullName>
    </submittedName>
</protein>
<accession>A0A1M6W9D8</accession>
<dbReference type="EMBL" id="FRAV01000009">
    <property type="protein sequence ID" value="SHK90105.1"/>
    <property type="molecule type" value="Genomic_DNA"/>
</dbReference>
<name>A0A1M6W9D8_9FLAO</name>
<keyword evidence="3" id="KW-1185">Reference proteome</keyword>
<feature type="chain" id="PRO_5012161107" evidence="1">
    <location>
        <begin position="19"/>
        <end position="214"/>
    </location>
</feature>
<gene>
    <name evidence="2" type="ORF">SAMN05444267_100929</name>
</gene>
<evidence type="ECO:0000313" key="2">
    <source>
        <dbReference type="EMBL" id="SHK90105.1"/>
    </source>
</evidence>
<sequence>MMKKFCNILILLAITVNAQVGIKTTTPTRILDVNGTSRIRTLTDKSADINYDQVLTTDTNGNIDYVPKSTLNQQYVQLFNLTTLPTSQNNSSTTPSTISTQSITLPKKALVIINFSVPINLSTAASDGRAKLLMTHLTVDGNTKIRASNSYTNSARIGTNLTGFFYNTGSFSIELAAGTHSISLEGLCFNNVLCTQGGNVPGTNFQAVALYNDF</sequence>
<dbReference type="OrthoDB" id="1251983at2"/>
<reference evidence="3" key="1">
    <citation type="submission" date="2016-11" db="EMBL/GenBank/DDBJ databases">
        <authorList>
            <person name="Varghese N."/>
            <person name="Submissions S."/>
        </authorList>
    </citation>
    <scope>NUCLEOTIDE SEQUENCE [LARGE SCALE GENOMIC DNA]</scope>
    <source>
        <strain evidence="3">DSM 26899</strain>
    </source>
</reference>
<dbReference type="Proteomes" id="UP000184364">
    <property type="component" value="Unassembled WGS sequence"/>
</dbReference>
<evidence type="ECO:0000313" key="3">
    <source>
        <dbReference type="Proteomes" id="UP000184364"/>
    </source>
</evidence>
<proteinExistence type="predicted"/>
<organism evidence="2 3">
    <name type="scientific">Chryseobacterium polytrichastri</name>
    <dbReference type="NCBI Taxonomy" id="1302687"/>
    <lineage>
        <taxon>Bacteria</taxon>
        <taxon>Pseudomonadati</taxon>
        <taxon>Bacteroidota</taxon>
        <taxon>Flavobacteriia</taxon>
        <taxon>Flavobacteriales</taxon>
        <taxon>Weeksellaceae</taxon>
        <taxon>Chryseobacterium group</taxon>
        <taxon>Chryseobacterium</taxon>
    </lineage>
</organism>
<evidence type="ECO:0000256" key="1">
    <source>
        <dbReference type="SAM" id="SignalP"/>
    </source>
</evidence>
<dbReference type="AlphaFoldDB" id="A0A1M6W9D8"/>
<feature type="signal peptide" evidence="1">
    <location>
        <begin position="1"/>
        <end position="18"/>
    </location>
</feature>
<keyword evidence="1" id="KW-0732">Signal</keyword>
<dbReference type="STRING" id="1302687.SAMN05444267_100929"/>